<protein>
    <recommendedName>
        <fullName evidence="3">Fe2OG dioxygenase domain-containing protein</fullName>
    </recommendedName>
</protein>
<comment type="caution">
    <text evidence="1">The sequence shown here is derived from an EMBL/GenBank/DDBJ whole genome shotgun (WGS) entry which is preliminary data.</text>
</comment>
<evidence type="ECO:0000313" key="2">
    <source>
        <dbReference type="Proteomes" id="UP000037460"/>
    </source>
</evidence>
<dbReference type="OrthoDB" id="434319at2759"/>
<evidence type="ECO:0008006" key="3">
    <source>
        <dbReference type="Google" id="ProtNLM"/>
    </source>
</evidence>
<name>A0A0M0JAT9_9EUKA</name>
<evidence type="ECO:0000313" key="1">
    <source>
        <dbReference type="EMBL" id="KOO23343.1"/>
    </source>
</evidence>
<keyword evidence="2" id="KW-1185">Reference proteome</keyword>
<organism evidence="1 2">
    <name type="scientific">Chrysochromulina tobinii</name>
    <dbReference type="NCBI Taxonomy" id="1460289"/>
    <lineage>
        <taxon>Eukaryota</taxon>
        <taxon>Haptista</taxon>
        <taxon>Haptophyta</taxon>
        <taxon>Prymnesiophyceae</taxon>
        <taxon>Prymnesiales</taxon>
        <taxon>Chrysochromulinaceae</taxon>
        <taxon>Chrysochromulina</taxon>
    </lineage>
</organism>
<dbReference type="EMBL" id="JWZX01003201">
    <property type="protein sequence ID" value="KOO23343.1"/>
    <property type="molecule type" value="Genomic_DNA"/>
</dbReference>
<sequence length="278" mass="30403">MRQQLAGLEAKVKGAVGSANPAQMLPAPTLRHLLLTCEVGAANAAVDEFCAVARSGTPKQPGGLLAACLLKHRRLTGGDVWLGRVNGLPLPRAEAARMRELLDALDWSVMPADGKLRGEMAEQSFKLGLSTKVWAKQNGPYLPFAFKAGMGVWDAASVTKKHKQLWEAASALISAADPTYPWTSVQFNKNFRGSRHRDDKDATYQVATAFGEYEGGELRVHGQDGILDVNTRDRFVRFDGRFEHEVLPYSGLRYSVIFFALAPPWSVDPSSTEEGCCR</sequence>
<reference evidence="2" key="1">
    <citation type="journal article" date="2015" name="PLoS Genet.">
        <title>Genome Sequence and Transcriptome Analyses of Chrysochromulina tobin: Metabolic Tools for Enhanced Algal Fitness in the Prominent Order Prymnesiales (Haptophyceae).</title>
        <authorList>
            <person name="Hovde B.T."/>
            <person name="Deodato C.R."/>
            <person name="Hunsperger H.M."/>
            <person name="Ryken S.A."/>
            <person name="Yost W."/>
            <person name="Jha R.K."/>
            <person name="Patterson J."/>
            <person name="Monnat R.J. Jr."/>
            <person name="Barlow S.B."/>
            <person name="Starkenburg S.R."/>
            <person name="Cattolico R.A."/>
        </authorList>
    </citation>
    <scope>NUCLEOTIDE SEQUENCE</scope>
    <source>
        <strain evidence="2">CCMP291</strain>
    </source>
</reference>
<gene>
    <name evidence="1" type="ORF">Ctob_002839</name>
</gene>
<dbReference type="Gene3D" id="3.60.130.30">
    <property type="match status" value="1"/>
</dbReference>
<dbReference type="Proteomes" id="UP000037460">
    <property type="component" value="Unassembled WGS sequence"/>
</dbReference>
<dbReference type="AlphaFoldDB" id="A0A0M0JAT9"/>
<proteinExistence type="predicted"/>
<accession>A0A0M0JAT9</accession>